<protein>
    <submittedName>
        <fullName evidence="2">RNA polymerase factor sigma-70</fullName>
    </submittedName>
</protein>
<organism evidence="2 3">
    <name type="scientific">Rubinisphaera italica</name>
    <dbReference type="NCBI Taxonomy" id="2527969"/>
    <lineage>
        <taxon>Bacteria</taxon>
        <taxon>Pseudomonadati</taxon>
        <taxon>Planctomycetota</taxon>
        <taxon>Planctomycetia</taxon>
        <taxon>Planctomycetales</taxon>
        <taxon>Planctomycetaceae</taxon>
        <taxon>Rubinisphaera</taxon>
    </lineage>
</organism>
<evidence type="ECO:0000313" key="3">
    <source>
        <dbReference type="Proteomes" id="UP000316095"/>
    </source>
</evidence>
<reference evidence="2 3" key="1">
    <citation type="submission" date="2019-02" db="EMBL/GenBank/DDBJ databases">
        <title>Deep-cultivation of Planctomycetes and their phenomic and genomic characterization uncovers novel biology.</title>
        <authorList>
            <person name="Wiegand S."/>
            <person name="Jogler M."/>
            <person name="Boedeker C."/>
            <person name="Pinto D."/>
            <person name="Vollmers J."/>
            <person name="Rivas-Marin E."/>
            <person name="Kohn T."/>
            <person name="Peeters S.H."/>
            <person name="Heuer A."/>
            <person name="Rast P."/>
            <person name="Oberbeckmann S."/>
            <person name="Bunk B."/>
            <person name="Jeske O."/>
            <person name="Meyerdierks A."/>
            <person name="Storesund J.E."/>
            <person name="Kallscheuer N."/>
            <person name="Luecker S."/>
            <person name="Lage O.M."/>
            <person name="Pohl T."/>
            <person name="Merkel B.J."/>
            <person name="Hornburger P."/>
            <person name="Mueller R.-W."/>
            <person name="Bruemmer F."/>
            <person name="Labrenz M."/>
            <person name="Spormann A.M."/>
            <person name="Op Den Camp H."/>
            <person name="Overmann J."/>
            <person name="Amann R."/>
            <person name="Jetten M.S.M."/>
            <person name="Mascher T."/>
            <person name="Medema M.H."/>
            <person name="Devos D.P."/>
            <person name="Kaster A.-K."/>
            <person name="Ovreas L."/>
            <person name="Rohde M."/>
            <person name="Galperin M.Y."/>
            <person name="Jogler C."/>
        </authorList>
    </citation>
    <scope>NUCLEOTIDE SEQUENCE [LARGE SCALE GENOMIC DNA]</scope>
    <source>
        <strain evidence="2 3">Pan54</strain>
    </source>
</reference>
<sequence length="195" mass="22637">MATDFEKWPSEELFDRFQKGQDEAAEVLFTRYMLRLTALARVKLAVRLQQQTDPEDISMSVWKSFFAGTQAGRFSISRSGDLWKLLVGITLRKVYRESRRQLSDKRNVNQERTLDVADNIQESLSSQEPSAEESLALIDTMEIVCNQLTPIQQKIFEQRLQGLQIAAIADNLQKSERTIRRQLETIKRLLTHYLD</sequence>
<dbReference type="GO" id="GO:0006355">
    <property type="term" value="P:regulation of DNA-templated transcription"/>
    <property type="evidence" value="ECO:0007669"/>
    <property type="project" value="InterPro"/>
</dbReference>
<dbReference type="OrthoDB" id="280689at2"/>
<dbReference type="Gene3D" id="1.10.10.10">
    <property type="entry name" value="Winged helix-like DNA-binding domain superfamily/Winged helix DNA-binding domain"/>
    <property type="match status" value="1"/>
</dbReference>
<dbReference type="GO" id="GO:0003677">
    <property type="term" value="F:DNA binding"/>
    <property type="evidence" value="ECO:0007669"/>
    <property type="project" value="InterPro"/>
</dbReference>
<dbReference type="RefSeq" id="WP_146506151.1">
    <property type="nucleotide sequence ID" value="NZ_SJPG01000001.1"/>
</dbReference>
<evidence type="ECO:0000313" key="2">
    <source>
        <dbReference type="EMBL" id="TWT64438.1"/>
    </source>
</evidence>
<evidence type="ECO:0000259" key="1">
    <source>
        <dbReference type="Pfam" id="PF07638"/>
    </source>
</evidence>
<dbReference type="SUPFAM" id="SSF46894">
    <property type="entry name" value="C-terminal effector domain of the bipartite response regulators"/>
    <property type="match status" value="1"/>
</dbReference>
<feature type="domain" description="RNA polymerase sigma-70 ECF-like HTH" evidence="1">
    <location>
        <begin position="12"/>
        <end position="190"/>
    </location>
</feature>
<comment type="caution">
    <text evidence="2">The sequence shown here is derived from an EMBL/GenBank/DDBJ whole genome shotgun (WGS) entry which is preliminary data.</text>
</comment>
<dbReference type="Proteomes" id="UP000316095">
    <property type="component" value="Unassembled WGS sequence"/>
</dbReference>
<gene>
    <name evidence="2" type="ORF">Pan54_52020</name>
</gene>
<keyword evidence="3" id="KW-1185">Reference proteome</keyword>
<proteinExistence type="predicted"/>
<dbReference type="InterPro" id="IPR016032">
    <property type="entry name" value="Sig_transdc_resp-reg_C-effctor"/>
</dbReference>
<dbReference type="Gene3D" id="1.10.1740.10">
    <property type="match status" value="1"/>
</dbReference>
<dbReference type="AlphaFoldDB" id="A0A5C5XP34"/>
<dbReference type="InterPro" id="IPR053812">
    <property type="entry name" value="HTH_Sigma70_ECF-like"/>
</dbReference>
<name>A0A5C5XP34_9PLAN</name>
<dbReference type="Pfam" id="PF07638">
    <property type="entry name" value="Sigma70_ECF"/>
    <property type="match status" value="1"/>
</dbReference>
<dbReference type="EMBL" id="SJPG01000001">
    <property type="protein sequence ID" value="TWT64438.1"/>
    <property type="molecule type" value="Genomic_DNA"/>
</dbReference>
<accession>A0A5C5XP34</accession>
<dbReference type="InterPro" id="IPR036388">
    <property type="entry name" value="WH-like_DNA-bd_sf"/>
</dbReference>